<dbReference type="Pfam" id="PF06964">
    <property type="entry name" value="Alpha-L-AF_C"/>
    <property type="match status" value="1"/>
</dbReference>
<dbReference type="RefSeq" id="WP_089413016.1">
    <property type="nucleotide sequence ID" value="NZ_FZQA01000007.1"/>
</dbReference>
<dbReference type="SUPFAM" id="SSF51011">
    <property type="entry name" value="Glycosyl hydrolase domain"/>
    <property type="match status" value="1"/>
</dbReference>
<evidence type="ECO:0000256" key="6">
    <source>
        <dbReference type="ARBA" id="ARBA00023277"/>
    </source>
</evidence>
<evidence type="ECO:0000256" key="3">
    <source>
        <dbReference type="ARBA" id="ARBA00011165"/>
    </source>
</evidence>
<dbReference type="OrthoDB" id="9758333at2"/>
<evidence type="ECO:0000256" key="1">
    <source>
        <dbReference type="ARBA" id="ARBA00001462"/>
    </source>
</evidence>
<comment type="similarity">
    <text evidence="2">Belongs to the glycosyl hydrolase 51 family.</text>
</comment>
<dbReference type="EMBL" id="FZQA01000007">
    <property type="protein sequence ID" value="SNT75147.1"/>
    <property type="molecule type" value="Genomic_DNA"/>
</dbReference>
<comment type="subunit">
    <text evidence="3">Homohexamer; trimer of dimers.</text>
</comment>
<evidence type="ECO:0000256" key="2">
    <source>
        <dbReference type="ARBA" id="ARBA00007186"/>
    </source>
</evidence>
<dbReference type="Proteomes" id="UP000198346">
    <property type="component" value="Unassembled WGS sequence"/>
</dbReference>
<gene>
    <name evidence="9" type="ORF">SAMN06297382_2579</name>
</gene>
<dbReference type="Pfam" id="PF22848">
    <property type="entry name" value="ASD1_dom"/>
    <property type="match status" value="1"/>
</dbReference>
<dbReference type="InterPro" id="IPR055235">
    <property type="entry name" value="ASD1_cat"/>
</dbReference>
<organism evidence="9 10">
    <name type="scientific">Amphiplicatus metriothermophilus</name>
    <dbReference type="NCBI Taxonomy" id="1519374"/>
    <lineage>
        <taxon>Bacteria</taxon>
        <taxon>Pseudomonadati</taxon>
        <taxon>Pseudomonadota</taxon>
        <taxon>Alphaproteobacteria</taxon>
        <taxon>Parvularculales</taxon>
        <taxon>Parvularculaceae</taxon>
        <taxon>Amphiplicatus</taxon>
    </lineage>
</organism>
<dbReference type="InterPro" id="IPR010720">
    <property type="entry name" value="Alpha-L-AF_C"/>
</dbReference>
<keyword evidence="6" id="KW-0119">Carbohydrate metabolism</keyword>
<dbReference type="InterPro" id="IPR017853">
    <property type="entry name" value="GH"/>
</dbReference>
<sequence>MLKSRLIVDRDFVLAPLDRRIFGVFVEHMGRCVYSGVYEPDHREADEKGFRRDVLALTRELGPTIGRYPGGNFLSGYNWEDGVGPKDRRPVRRDLAWGATETNQFGTNEFIDWCRVAGLEPMFAVNLGTRGPDEARNFLEYCNHPRGTYWSELRRSHGYEEPHDVKFWCLGNEMDGPWQICAKTAREYGRIAQETAKVMRLGCDSLQLAVCGSSYRDMPTYRAWEYEVLDLCFEHVDFISLHQYFRNDENDIEKFLTAIDDLDCFITEVAAIADAIAAKRRSPKRIMLSLDEWNVWYKAHGGKHLRKPGWPLAPRLLEEVYNVEDALVVGGALITLMNNADRVKVACLAQLVNVIGPIMTEPGGPAWRQTIFHPFALSSRFARGEVMRAKIETGRFAAGKYDAAPLLVSSVLHDPESGRVAVFALNRSLDAEMALKAELRGFGPRRLEEAFELHHDDLKAANTREAPNTVAPKPHQSATIDGEILSARLKPLSWNVFVTRLTP</sequence>
<evidence type="ECO:0000313" key="9">
    <source>
        <dbReference type="EMBL" id="SNT75147.1"/>
    </source>
</evidence>
<evidence type="ECO:0000256" key="7">
    <source>
        <dbReference type="ARBA" id="ARBA00023295"/>
    </source>
</evidence>
<comment type="catalytic activity">
    <reaction evidence="1">
        <text>Hydrolysis of terminal non-reducing alpha-L-arabinofuranoside residues in alpha-L-arabinosides.</text>
        <dbReference type="EC" id="3.2.1.55"/>
    </reaction>
</comment>
<evidence type="ECO:0000256" key="5">
    <source>
        <dbReference type="ARBA" id="ARBA00022801"/>
    </source>
</evidence>
<evidence type="ECO:0000259" key="8">
    <source>
        <dbReference type="SMART" id="SM00813"/>
    </source>
</evidence>
<dbReference type="SMART" id="SM00813">
    <property type="entry name" value="Alpha-L-AF_C"/>
    <property type="match status" value="1"/>
</dbReference>
<reference evidence="9 10" key="1">
    <citation type="submission" date="2017-07" db="EMBL/GenBank/DDBJ databases">
        <authorList>
            <person name="Sun Z.S."/>
            <person name="Albrecht U."/>
            <person name="Echele G."/>
            <person name="Lee C.C."/>
        </authorList>
    </citation>
    <scope>NUCLEOTIDE SEQUENCE [LARGE SCALE GENOMIC DNA]</scope>
    <source>
        <strain evidence="9 10">CGMCC 1.12710</strain>
    </source>
</reference>
<dbReference type="InterPro" id="IPR013780">
    <property type="entry name" value="Glyco_hydro_b"/>
</dbReference>
<keyword evidence="5" id="KW-0378">Hydrolase</keyword>
<dbReference type="SUPFAM" id="SSF51445">
    <property type="entry name" value="(Trans)glycosidases"/>
    <property type="match status" value="1"/>
</dbReference>
<dbReference type="GO" id="GO:0046373">
    <property type="term" value="P:L-arabinose metabolic process"/>
    <property type="evidence" value="ECO:0007669"/>
    <property type="project" value="InterPro"/>
</dbReference>
<dbReference type="EC" id="3.2.1.55" evidence="4"/>
<dbReference type="GO" id="GO:0000272">
    <property type="term" value="P:polysaccharide catabolic process"/>
    <property type="evidence" value="ECO:0007669"/>
    <property type="project" value="TreeGrafter"/>
</dbReference>
<dbReference type="Gene3D" id="2.60.40.1180">
    <property type="entry name" value="Golgi alpha-mannosidase II"/>
    <property type="match status" value="1"/>
</dbReference>
<keyword evidence="7" id="KW-0326">Glycosidase</keyword>
<evidence type="ECO:0000313" key="10">
    <source>
        <dbReference type="Proteomes" id="UP000198346"/>
    </source>
</evidence>
<dbReference type="GO" id="GO:0046556">
    <property type="term" value="F:alpha-L-arabinofuranosidase activity"/>
    <property type="evidence" value="ECO:0007669"/>
    <property type="project" value="UniProtKB-EC"/>
</dbReference>
<dbReference type="Gene3D" id="3.20.20.80">
    <property type="entry name" value="Glycosidases"/>
    <property type="match status" value="1"/>
</dbReference>
<proteinExistence type="inferred from homology"/>
<dbReference type="AlphaFoldDB" id="A0A239PZQ0"/>
<dbReference type="PANTHER" id="PTHR43576:SF3">
    <property type="entry name" value="ALPHA-L-ARABINOFURANOSIDASE C"/>
    <property type="match status" value="1"/>
</dbReference>
<feature type="domain" description="Alpha-L-arabinofuranosidase C-terminal" evidence="8">
    <location>
        <begin position="291"/>
        <end position="493"/>
    </location>
</feature>
<accession>A0A239PZQ0</accession>
<evidence type="ECO:0000256" key="4">
    <source>
        <dbReference type="ARBA" id="ARBA00012670"/>
    </source>
</evidence>
<name>A0A239PZQ0_9PROT</name>
<keyword evidence="10" id="KW-1185">Reference proteome</keyword>
<dbReference type="PANTHER" id="PTHR43576">
    <property type="entry name" value="ALPHA-L-ARABINOFURANOSIDASE C-RELATED"/>
    <property type="match status" value="1"/>
</dbReference>
<protein>
    <recommendedName>
        <fullName evidence="4">non-reducing end alpha-L-arabinofuranosidase</fullName>
        <ecNumber evidence="4">3.2.1.55</ecNumber>
    </recommendedName>
</protein>